<reference evidence="7 8" key="1">
    <citation type="journal article" date="2018" name="Genome Biol. Evol.">
        <title>The Genome Sequence of "Candidatus Fokinia solitaria": Insights on Reductive Evolution in Rickettsiales.</title>
        <authorList>
            <person name="Floriano A.M."/>
            <person name="Castelli M."/>
            <person name="Krenek S."/>
            <person name="Berendonk T.U."/>
            <person name="Bazzocchi C."/>
            <person name="Petroni G."/>
            <person name="Sassera D."/>
        </authorList>
    </citation>
    <scope>NUCLEOTIDE SEQUENCE [LARGE SCALE GENOMIC DNA]</scope>
    <source>
        <strain evidence="7">Rio ETE_ALG 3VII</strain>
    </source>
</reference>
<dbReference type="HAMAP" id="MF_00074">
    <property type="entry name" value="16SrRNA_methyltr_G"/>
    <property type="match status" value="1"/>
</dbReference>
<dbReference type="SUPFAM" id="SSF53335">
    <property type="entry name" value="S-adenosyl-L-methionine-dependent methyltransferases"/>
    <property type="match status" value="1"/>
</dbReference>
<comment type="function">
    <text evidence="6">Specifically methylates the N7 position of guanine in position 527 of 16S rRNA.</text>
</comment>
<feature type="binding site" evidence="6">
    <location>
        <position position="74"/>
    </location>
    <ligand>
        <name>S-adenosyl-L-methionine</name>
        <dbReference type="ChEBI" id="CHEBI:59789"/>
    </ligand>
</feature>
<dbReference type="InterPro" id="IPR029063">
    <property type="entry name" value="SAM-dependent_MTases_sf"/>
</dbReference>
<evidence type="ECO:0000313" key="7">
    <source>
        <dbReference type="EMBL" id="AWD33015.1"/>
    </source>
</evidence>
<evidence type="ECO:0000256" key="3">
    <source>
        <dbReference type="ARBA" id="ARBA00022603"/>
    </source>
</evidence>
<dbReference type="GO" id="GO:0070043">
    <property type="term" value="F:rRNA (guanine-N7-)-methyltransferase activity"/>
    <property type="evidence" value="ECO:0007669"/>
    <property type="project" value="UniProtKB-UniRule"/>
</dbReference>
<dbReference type="Proteomes" id="UP000244519">
    <property type="component" value="Chromosome"/>
</dbReference>
<keyword evidence="3 6" id="KW-0489">Methyltransferase</keyword>
<accession>A0A2U8BRP5</accession>
<evidence type="ECO:0000313" key="8">
    <source>
        <dbReference type="Proteomes" id="UP000244519"/>
    </source>
</evidence>
<dbReference type="EMBL" id="CP025989">
    <property type="protein sequence ID" value="AWD33015.1"/>
    <property type="molecule type" value="Genomic_DNA"/>
</dbReference>
<keyword evidence="4 6" id="KW-0808">Transferase</keyword>
<dbReference type="PANTHER" id="PTHR31760">
    <property type="entry name" value="S-ADENOSYL-L-METHIONINE-DEPENDENT METHYLTRANSFERASES SUPERFAMILY PROTEIN"/>
    <property type="match status" value="1"/>
</dbReference>
<comment type="catalytic activity">
    <reaction evidence="6">
        <text>guanosine(527) in 16S rRNA + S-adenosyl-L-methionine = N(7)-methylguanosine(527) in 16S rRNA + S-adenosyl-L-homocysteine</text>
        <dbReference type="Rhea" id="RHEA:42732"/>
        <dbReference type="Rhea" id="RHEA-COMP:10209"/>
        <dbReference type="Rhea" id="RHEA-COMP:10210"/>
        <dbReference type="ChEBI" id="CHEBI:57856"/>
        <dbReference type="ChEBI" id="CHEBI:59789"/>
        <dbReference type="ChEBI" id="CHEBI:74269"/>
        <dbReference type="ChEBI" id="CHEBI:74480"/>
        <dbReference type="EC" id="2.1.1.170"/>
    </reaction>
</comment>
<keyword evidence="2 6" id="KW-0698">rRNA processing</keyword>
<dbReference type="OrthoDB" id="9808773at2"/>
<dbReference type="Pfam" id="PF02527">
    <property type="entry name" value="GidB"/>
    <property type="match status" value="1"/>
</dbReference>
<dbReference type="KEGG" id="fso:Fsol_00211"/>
<evidence type="ECO:0000256" key="2">
    <source>
        <dbReference type="ARBA" id="ARBA00022552"/>
    </source>
</evidence>
<sequence length="211" mass="23684">MKAADIDLMNSIRINSYEQAMQYLTIMRQVNSCVNLYSSKLPLNKLLRYVMRSVELYLTILQSHPKCSTILDIGSGNGLPGIILGILGTRVIMVDSNIKKCAFLTLIVSKLHLDAKIINSRIEEIDTMQVCTNEDNRIIITASAFSRVKKLISICMESFELSNIEIFLLKGENVANEIDEASEKFTFQSSIIHSAYDARSTILILKNISSK</sequence>
<feature type="binding site" evidence="6">
    <location>
        <position position="79"/>
    </location>
    <ligand>
        <name>S-adenosyl-L-methionine</name>
        <dbReference type="ChEBI" id="CHEBI:59789"/>
    </ligand>
</feature>
<evidence type="ECO:0000256" key="6">
    <source>
        <dbReference type="HAMAP-Rule" id="MF_00074"/>
    </source>
</evidence>
<protein>
    <recommendedName>
        <fullName evidence="6">Ribosomal RNA small subunit methyltransferase G</fullName>
        <ecNumber evidence="6">2.1.1.170</ecNumber>
    </recommendedName>
    <alternativeName>
        <fullName evidence="6">16S rRNA 7-methylguanosine methyltransferase</fullName>
        <shortName evidence="6">16S rRNA m7G methyltransferase</shortName>
    </alternativeName>
</protein>
<dbReference type="EC" id="2.1.1.170" evidence="6"/>
<dbReference type="AlphaFoldDB" id="A0A2U8BRP5"/>
<keyword evidence="8" id="KW-1185">Reference proteome</keyword>
<keyword evidence="1 6" id="KW-0963">Cytoplasm</keyword>
<dbReference type="GO" id="GO:0005829">
    <property type="term" value="C:cytosol"/>
    <property type="evidence" value="ECO:0007669"/>
    <property type="project" value="TreeGrafter"/>
</dbReference>
<evidence type="ECO:0000256" key="4">
    <source>
        <dbReference type="ARBA" id="ARBA00022679"/>
    </source>
</evidence>
<dbReference type="RefSeq" id="WP_108673058.1">
    <property type="nucleotide sequence ID" value="NZ_CP025989.1"/>
</dbReference>
<dbReference type="Gene3D" id="3.40.50.150">
    <property type="entry name" value="Vaccinia Virus protein VP39"/>
    <property type="match status" value="1"/>
</dbReference>
<comment type="similarity">
    <text evidence="6">Belongs to the methyltransferase superfamily. RNA methyltransferase RsmG family.</text>
</comment>
<dbReference type="InterPro" id="IPR003682">
    <property type="entry name" value="rRNA_ssu_MeTfrase_G"/>
</dbReference>
<comment type="caution">
    <text evidence="6">Lacks conserved residue(s) required for the propagation of feature annotation.</text>
</comment>
<comment type="subcellular location">
    <subcellularLocation>
        <location evidence="6">Cytoplasm</location>
    </subcellularLocation>
</comment>
<evidence type="ECO:0000256" key="1">
    <source>
        <dbReference type="ARBA" id="ARBA00022490"/>
    </source>
</evidence>
<feature type="binding site" evidence="6">
    <location>
        <begin position="122"/>
        <end position="123"/>
    </location>
    <ligand>
        <name>S-adenosyl-L-methionine</name>
        <dbReference type="ChEBI" id="CHEBI:59789"/>
    </ligand>
</feature>
<proteinExistence type="inferred from homology"/>
<keyword evidence="5 6" id="KW-0949">S-adenosyl-L-methionine</keyword>
<name>A0A2U8BRP5_9RICK</name>
<organism evidence="7 8">
    <name type="scientific">Candidatus Fokinia solitaria</name>
    <dbReference type="NCBI Taxonomy" id="1802984"/>
    <lineage>
        <taxon>Bacteria</taxon>
        <taxon>Pseudomonadati</taxon>
        <taxon>Pseudomonadota</taxon>
        <taxon>Alphaproteobacteria</taxon>
        <taxon>Rickettsiales</taxon>
        <taxon>Candidatus Midichloriaceae</taxon>
        <taxon>Candidatus Fokinia</taxon>
    </lineage>
</organism>
<dbReference type="PANTHER" id="PTHR31760:SF0">
    <property type="entry name" value="S-ADENOSYL-L-METHIONINE-DEPENDENT METHYLTRANSFERASES SUPERFAMILY PROTEIN"/>
    <property type="match status" value="1"/>
</dbReference>
<evidence type="ECO:0000256" key="5">
    <source>
        <dbReference type="ARBA" id="ARBA00022691"/>
    </source>
</evidence>
<gene>
    <name evidence="6" type="primary">rsmG</name>
    <name evidence="7" type="ORF">Fsol_00211</name>
</gene>